<feature type="transmembrane region" description="Helical" evidence="8">
    <location>
        <begin position="201"/>
        <end position="221"/>
    </location>
</feature>
<feature type="transmembrane region" description="Helical" evidence="8">
    <location>
        <begin position="271"/>
        <end position="291"/>
    </location>
</feature>
<dbReference type="Gene3D" id="1.20.1250.20">
    <property type="entry name" value="MFS general substrate transporter like domains"/>
    <property type="match status" value="2"/>
</dbReference>
<evidence type="ECO:0000259" key="9">
    <source>
        <dbReference type="PROSITE" id="PS50850"/>
    </source>
</evidence>
<dbReference type="GO" id="GO:0015528">
    <property type="term" value="F:lactose:proton symporter activity"/>
    <property type="evidence" value="ECO:0007669"/>
    <property type="project" value="TreeGrafter"/>
</dbReference>
<dbReference type="InterPro" id="IPR036259">
    <property type="entry name" value="MFS_trans_sf"/>
</dbReference>
<keyword evidence="4" id="KW-0997">Cell inner membrane</keyword>
<dbReference type="GO" id="GO:0005886">
    <property type="term" value="C:plasma membrane"/>
    <property type="evidence" value="ECO:0007669"/>
    <property type="project" value="UniProtKB-SubCell"/>
</dbReference>
<protein>
    <submittedName>
        <fullName evidence="10">Nucleoside:H+ symporter:Major facilitator superfamily</fullName>
    </submittedName>
</protein>
<evidence type="ECO:0000256" key="8">
    <source>
        <dbReference type="SAM" id="Phobius"/>
    </source>
</evidence>
<evidence type="ECO:0000313" key="10">
    <source>
        <dbReference type="EMBL" id="KDE38587.1"/>
    </source>
</evidence>
<comment type="subcellular location">
    <subcellularLocation>
        <location evidence="1">Cell inner membrane</location>
        <topology evidence="1">Multi-pass membrane protein</topology>
    </subcellularLocation>
</comment>
<dbReference type="PANTHER" id="PTHR23522:SF10">
    <property type="entry name" value="3-PHENYLPROPIONIC ACID TRANSPORTER-RELATED"/>
    <property type="match status" value="1"/>
</dbReference>
<feature type="transmembrane region" description="Helical" evidence="8">
    <location>
        <begin position="99"/>
        <end position="115"/>
    </location>
</feature>
<dbReference type="InterPro" id="IPR024989">
    <property type="entry name" value="MFS_assoc_dom"/>
</dbReference>
<sequence>MEGGNPSMPYFRLSGFYLFYFALLGTLVPYWSLYLQSFGMSAQMIGVLMALLHLSRVIAPNIWGWIADRTGQRMRIVRYGACLTWIIFIAIFWQTSALGIGVVMLLFSFFWNAVLPQFEVLTLQHLGVSRDRYSRIRVWGSVGFVLAVMGTGVLLDHVDIRWLPGIALLLMLLIWLNTLVVSAPQGTTADTAEPAKSLRSILGVPQVQVFLLVFFLVQFSHGPYYTFYSVMLQDLGYSRGQIGQLWAVGVVAEVLLFVVMPLLFRRFSLRFLMLVSLSLCILRWLLIAFLAQRVEVLLLAQLLHAASFGSLHAIGIALVYHYFSHNTQGRGQALFASAGFGAGGAAGALLSGWFWDSWGGQGTFLAAACICVVGLVLASRWIYPERFRQLD</sequence>
<feature type="transmembrane region" description="Helical" evidence="8">
    <location>
        <begin position="136"/>
        <end position="155"/>
    </location>
</feature>
<keyword evidence="6 8" id="KW-1133">Transmembrane helix</keyword>
<dbReference type="AlphaFoldDB" id="A0A063Y252"/>
<comment type="caution">
    <text evidence="10">The sequence shown here is derived from an EMBL/GenBank/DDBJ whole genome shotgun (WGS) entry which is preliminary data.</text>
</comment>
<keyword evidence="3" id="KW-1003">Cell membrane</keyword>
<dbReference type="InterPro" id="IPR020846">
    <property type="entry name" value="MFS_dom"/>
</dbReference>
<accession>A0A063Y252</accession>
<feature type="transmembrane region" description="Helical" evidence="8">
    <location>
        <begin position="76"/>
        <end position="93"/>
    </location>
</feature>
<gene>
    <name evidence="10" type="ORF">ADINL_3042</name>
</gene>
<keyword evidence="2" id="KW-0813">Transport</keyword>
<proteinExistence type="predicted"/>
<feature type="transmembrane region" description="Helical" evidence="8">
    <location>
        <begin position="12"/>
        <end position="31"/>
    </location>
</feature>
<dbReference type="PANTHER" id="PTHR23522">
    <property type="entry name" value="BLL5896 PROTEIN"/>
    <property type="match status" value="1"/>
</dbReference>
<reference evidence="10 11" key="1">
    <citation type="journal article" date="2005" name="Int. J. Syst. Evol. Microbiol.">
        <title>Nitrincola lacisaponensis gen. nov., sp. nov., a novel alkaliphilic bacterium isolated from an alkaline, saline lake.</title>
        <authorList>
            <person name="Dimitriu P.A."/>
            <person name="Shukla S.K."/>
            <person name="Conradt J."/>
            <person name="Marquez M.C."/>
            <person name="Ventosa A."/>
            <person name="Maglia A."/>
            <person name="Peyton B.M."/>
            <person name="Pinkart H.C."/>
            <person name="Mormile M.R."/>
        </authorList>
    </citation>
    <scope>NUCLEOTIDE SEQUENCE [LARGE SCALE GENOMIC DNA]</scope>
    <source>
        <strain evidence="10 11">4CA</strain>
    </source>
</reference>
<dbReference type="GO" id="GO:0030395">
    <property type="term" value="F:lactose binding"/>
    <property type="evidence" value="ECO:0007669"/>
    <property type="project" value="TreeGrafter"/>
</dbReference>
<feature type="transmembrane region" description="Helical" evidence="8">
    <location>
        <begin position="361"/>
        <end position="383"/>
    </location>
</feature>
<dbReference type="EMBL" id="JMSZ01000042">
    <property type="protein sequence ID" value="KDE38587.1"/>
    <property type="molecule type" value="Genomic_DNA"/>
</dbReference>
<dbReference type="PATRIC" id="fig|267850.7.peg.2993"/>
<evidence type="ECO:0000313" key="11">
    <source>
        <dbReference type="Proteomes" id="UP000027318"/>
    </source>
</evidence>
<dbReference type="NCBIfam" id="NF037955">
    <property type="entry name" value="mfs"/>
    <property type="match status" value="1"/>
</dbReference>
<feature type="transmembrane region" description="Helical" evidence="8">
    <location>
        <begin position="161"/>
        <end position="180"/>
    </location>
</feature>
<evidence type="ECO:0000256" key="3">
    <source>
        <dbReference type="ARBA" id="ARBA00022475"/>
    </source>
</evidence>
<feature type="transmembrane region" description="Helical" evidence="8">
    <location>
        <begin position="241"/>
        <end position="264"/>
    </location>
</feature>
<dbReference type="Proteomes" id="UP000027318">
    <property type="component" value="Unassembled WGS sequence"/>
</dbReference>
<evidence type="ECO:0000256" key="1">
    <source>
        <dbReference type="ARBA" id="ARBA00004429"/>
    </source>
</evidence>
<name>A0A063Y252_9GAMM</name>
<keyword evidence="11" id="KW-1185">Reference proteome</keyword>
<evidence type="ECO:0000256" key="7">
    <source>
        <dbReference type="ARBA" id="ARBA00023136"/>
    </source>
</evidence>
<dbReference type="InterPro" id="IPR026032">
    <property type="entry name" value="HcaT-like"/>
</dbReference>
<dbReference type="STRING" id="267850.ADINL_3042"/>
<evidence type="ECO:0000256" key="4">
    <source>
        <dbReference type="ARBA" id="ARBA00022519"/>
    </source>
</evidence>
<evidence type="ECO:0000256" key="2">
    <source>
        <dbReference type="ARBA" id="ARBA00022448"/>
    </source>
</evidence>
<organism evidence="10 11">
    <name type="scientific">Nitrincola lacisaponensis</name>
    <dbReference type="NCBI Taxonomy" id="267850"/>
    <lineage>
        <taxon>Bacteria</taxon>
        <taxon>Pseudomonadati</taxon>
        <taxon>Pseudomonadota</taxon>
        <taxon>Gammaproteobacteria</taxon>
        <taxon>Oceanospirillales</taxon>
        <taxon>Oceanospirillaceae</taxon>
        <taxon>Nitrincola</taxon>
    </lineage>
</organism>
<keyword evidence="7 8" id="KW-0472">Membrane</keyword>
<dbReference type="PROSITE" id="PS50850">
    <property type="entry name" value="MFS"/>
    <property type="match status" value="1"/>
</dbReference>
<dbReference type="Pfam" id="PF12832">
    <property type="entry name" value="MFS_1_like"/>
    <property type="match status" value="1"/>
</dbReference>
<feature type="domain" description="Major facilitator superfamily (MFS) profile" evidence="9">
    <location>
        <begin position="206"/>
        <end position="391"/>
    </location>
</feature>
<dbReference type="PIRSF" id="PIRSF004925">
    <property type="entry name" value="HcaT"/>
    <property type="match status" value="1"/>
</dbReference>
<evidence type="ECO:0000256" key="6">
    <source>
        <dbReference type="ARBA" id="ARBA00022989"/>
    </source>
</evidence>
<keyword evidence="5 8" id="KW-0812">Transmembrane</keyword>
<evidence type="ECO:0000256" key="5">
    <source>
        <dbReference type="ARBA" id="ARBA00022692"/>
    </source>
</evidence>
<dbReference type="SUPFAM" id="SSF103473">
    <property type="entry name" value="MFS general substrate transporter"/>
    <property type="match status" value="1"/>
</dbReference>
<feature type="transmembrane region" description="Helical" evidence="8">
    <location>
        <begin position="297"/>
        <end position="322"/>
    </location>
</feature>
<feature type="transmembrane region" description="Helical" evidence="8">
    <location>
        <begin position="334"/>
        <end position="355"/>
    </location>
</feature>